<protein>
    <submittedName>
        <fullName evidence="1">Uncharacterized protein</fullName>
    </submittedName>
</protein>
<dbReference type="AlphaFoldDB" id="A0A8X6W906"/>
<evidence type="ECO:0000313" key="1">
    <source>
        <dbReference type="EMBL" id="GFY30515.1"/>
    </source>
</evidence>
<dbReference type="EMBL" id="BMAU01021393">
    <property type="protein sequence ID" value="GFY30515.1"/>
    <property type="molecule type" value="Genomic_DNA"/>
</dbReference>
<proteinExistence type="predicted"/>
<organism evidence="1 2">
    <name type="scientific">Trichonephila clavipes</name>
    <name type="common">Golden silk orbweaver</name>
    <name type="synonym">Nephila clavipes</name>
    <dbReference type="NCBI Taxonomy" id="2585209"/>
    <lineage>
        <taxon>Eukaryota</taxon>
        <taxon>Metazoa</taxon>
        <taxon>Ecdysozoa</taxon>
        <taxon>Arthropoda</taxon>
        <taxon>Chelicerata</taxon>
        <taxon>Arachnida</taxon>
        <taxon>Araneae</taxon>
        <taxon>Araneomorphae</taxon>
        <taxon>Entelegynae</taxon>
        <taxon>Araneoidea</taxon>
        <taxon>Nephilidae</taxon>
        <taxon>Trichonephila</taxon>
    </lineage>
</organism>
<comment type="caution">
    <text evidence="1">The sequence shown here is derived from an EMBL/GenBank/DDBJ whole genome shotgun (WGS) entry which is preliminary data.</text>
</comment>
<reference evidence="1" key="1">
    <citation type="submission" date="2020-08" db="EMBL/GenBank/DDBJ databases">
        <title>Multicomponent nature underlies the extraordinary mechanical properties of spider dragline silk.</title>
        <authorList>
            <person name="Kono N."/>
            <person name="Nakamura H."/>
            <person name="Mori M."/>
            <person name="Yoshida Y."/>
            <person name="Ohtoshi R."/>
            <person name="Malay A.D."/>
            <person name="Moran D.A.P."/>
            <person name="Tomita M."/>
            <person name="Numata K."/>
            <person name="Arakawa K."/>
        </authorList>
    </citation>
    <scope>NUCLEOTIDE SEQUENCE</scope>
</reference>
<evidence type="ECO:0000313" key="2">
    <source>
        <dbReference type="Proteomes" id="UP000887159"/>
    </source>
</evidence>
<dbReference type="Proteomes" id="UP000887159">
    <property type="component" value="Unassembled WGS sequence"/>
</dbReference>
<sequence>MATRLNGTRIRNPLTALWWTRSSSLTHGWSVTLIAQVLSSSLDRSSKLRGLSSIPVIITLIHYIVLKLGMEGVSTSVAIVTSQ</sequence>
<gene>
    <name evidence="1" type="ORF">TNCV_3522781</name>
</gene>
<keyword evidence="2" id="KW-1185">Reference proteome</keyword>
<accession>A0A8X6W906</accession>
<name>A0A8X6W906_TRICX</name>